<dbReference type="FunFam" id="3.30.1390.10:FF:000001">
    <property type="entry name" value="50S ribosomal protein L7/L12"/>
    <property type="match status" value="1"/>
</dbReference>
<protein>
    <recommendedName>
        <fullName evidence="4">Large ribosomal subunit protein bL12</fullName>
    </recommendedName>
</protein>
<dbReference type="Pfam" id="PF16320">
    <property type="entry name" value="Ribosomal_L12_N"/>
    <property type="match status" value="1"/>
</dbReference>
<dbReference type="SUPFAM" id="SSF54736">
    <property type="entry name" value="ClpS-like"/>
    <property type="match status" value="1"/>
</dbReference>
<dbReference type="NCBIfam" id="TIGR00855">
    <property type="entry name" value="L12"/>
    <property type="match status" value="1"/>
</dbReference>
<dbReference type="AlphaFoldDB" id="A0A0G1ZW86"/>
<name>A0A0G1ZW86_9BACT</name>
<dbReference type="GO" id="GO:0006412">
    <property type="term" value="P:translation"/>
    <property type="evidence" value="ECO:0007669"/>
    <property type="project" value="UniProtKB-UniRule"/>
</dbReference>
<dbReference type="Gene3D" id="1.20.5.710">
    <property type="entry name" value="Single helix bin"/>
    <property type="match status" value="1"/>
</dbReference>
<evidence type="ECO:0000313" key="7">
    <source>
        <dbReference type="EMBL" id="KKW32602.1"/>
    </source>
</evidence>
<dbReference type="Pfam" id="PF00542">
    <property type="entry name" value="Ribosomal_L12"/>
    <property type="match status" value="1"/>
</dbReference>
<keyword evidence="2 4" id="KW-0689">Ribosomal protein</keyword>
<evidence type="ECO:0000256" key="4">
    <source>
        <dbReference type="HAMAP-Rule" id="MF_00368"/>
    </source>
</evidence>
<evidence type="ECO:0000259" key="6">
    <source>
        <dbReference type="Pfam" id="PF16320"/>
    </source>
</evidence>
<organism evidence="7 8">
    <name type="scientific">Candidatus Uhrbacteria bacterium GW2011_GWA2_52_8d</name>
    <dbReference type="NCBI Taxonomy" id="1618979"/>
    <lineage>
        <taxon>Bacteria</taxon>
        <taxon>Candidatus Uhriibacteriota</taxon>
    </lineage>
</organism>
<evidence type="ECO:0000313" key="8">
    <source>
        <dbReference type="Proteomes" id="UP000034054"/>
    </source>
</evidence>
<dbReference type="EMBL" id="LCRH01000022">
    <property type="protein sequence ID" value="KKW32602.1"/>
    <property type="molecule type" value="Genomic_DNA"/>
</dbReference>
<dbReference type="GO" id="GO:0022625">
    <property type="term" value="C:cytosolic large ribosomal subunit"/>
    <property type="evidence" value="ECO:0007669"/>
    <property type="project" value="TreeGrafter"/>
</dbReference>
<dbReference type="InterPro" id="IPR036235">
    <property type="entry name" value="Ribosomal_bL12_oligo_N_sf"/>
</dbReference>
<comment type="function">
    <text evidence="4">Forms part of the ribosomal stalk which helps the ribosome interact with GTP-bound translation factors. Is thus essential for accurate translation.</text>
</comment>
<dbReference type="Gene3D" id="3.30.1390.10">
    <property type="match status" value="1"/>
</dbReference>
<dbReference type="HAMAP" id="MF_00368">
    <property type="entry name" value="Ribosomal_bL12"/>
    <property type="match status" value="1"/>
</dbReference>
<dbReference type="PANTHER" id="PTHR45987:SF4">
    <property type="entry name" value="LARGE RIBOSOMAL SUBUNIT PROTEIN BL12M"/>
    <property type="match status" value="1"/>
</dbReference>
<evidence type="ECO:0000259" key="5">
    <source>
        <dbReference type="Pfam" id="PF00542"/>
    </source>
</evidence>
<evidence type="ECO:0000256" key="2">
    <source>
        <dbReference type="ARBA" id="ARBA00022980"/>
    </source>
</evidence>
<dbReference type="SUPFAM" id="SSF48300">
    <property type="entry name" value="Ribosomal protein L7/12, oligomerisation (N-terminal) domain"/>
    <property type="match status" value="1"/>
</dbReference>
<dbReference type="InterPro" id="IPR013823">
    <property type="entry name" value="Ribosomal_bL12_C"/>
</dbReference>
<sequence length="135" mass="14096">MSDETKATVEVPEKFKSLVTSIESMSVLDLADLVKVLEEKFGVSAAAPAMMMAAGPAAGAAVEEEKTSFDVELTAAGENKINAIKAVRTITGLGLKEAKDLVDGAPSMVKQGVDKATSEEIKKQLEEAGAKVTIK</sequence>
<dbReference type="PANTHER" id="PTHR45987">
    <property type="entry name" value="39S RIBOSOMAL PROTEIN L12"/>
    <property type="match status" value="1"/>
</dbReference>
<dbReference type="GO" id="GO:0003735">
    <property type="term" value="F:structural constituent of ribosome"/>
    <property type="evidence" value="ECO:0007669"/>
    <property type="project" value="InterPro"/>
</dbReference>
<proteinExistence type="inferred from homology"/>
<dbReference type="GO" id="GO:0003729">
    <property type="term" value="F:mRNA binding"/>
    <property type="evidence" value="ECO:0007669"/>
    <property type="project" value="TreeGrafter"/>
</dbReference>
<dbReference type="CDD" id="cd00387">
    <property type="entry name" value="Ribosomal_L7_L12"/>
    <property type="match status" value="1"/>
</dbReference>
<dbReference type="InterPro" id="IPR008932">
    <property type="entry name" value="Ribosomal_bL12_oligo"/>
</dbReference>
<feature type="domain" description="Large ribosomal subunit protein bL12 oligomerization" evidence="6">
    <location>
        <begin position="16"/>
        <end position="61"/>
    </location>
</feature>
<reference evidence="7 8" key="1">
    <citation type="journal article" date="2015" name="Nature">
        <title>rRNA introns, odd ribosomes, and small enigmatic genomes across a large radiation of phyla.</title>
        <authorList>
            <person name="Brown C.T."/>
            <person name="Hug L.A."/>
            <person name="Thomas B.C."/>
            <person name="Sharon I."/>
            <person name="Castelle C.J."/>
            <person name="Singh A."/>
            <person name="Wilkins M.J."/>
            <person name="Williams K.H."/>
            <person name="Banfield J.F."/>
        </authorList>
    </citation>
    <scope>NUCLEOTIDE SEQUENCE [LARGE SCALE GENOMIC DNA]</scope>
</reference>
<evidence type="ECO:0000256" key="1">
    <source>
        <dbReference type="ARBA" id="ARBA00007197"/>
    </source>
</evidence>
<comment type="similarity">
    <text evidence="1 4">Belongs to the bacterial ribosomal protein bL12 family.</text>
</comment>
<dbReference type="InterPro" id="IPR014719">
    <property type="entry name" value="Ribosomal_bL12_C/ClpS-like"/>
</dbReference>
<gene>
    <name evidence="4" type="primary">rplL</name>
    <name evidence="7" type="ORF">UY76_C0022G0002</name>
</gene>
<keyword evidence="3 4" id="KW-0687">Ribonucleoprotein</keyword>
<dbReference type="PATRIC" id="fig|1618979.3.peg.382"/>
<evidence type="ECO:0000256" key="3">
    <source>
        <dbReference type="ARBA" id="ARBA00023274"/>
    </source>
</evidence>
<comment type="subunit">
    <text evidence="4">Homodimer. Part of the ribosomal stalk of the 50S ribosomal subunit. Forms a multimeric L10(L12)X complex, where L10 forms an elongated spine to which 2 to 4 L12 dimers bind in a sequential fashion. Binds GTP-bound translation factors.</text>
</comment>
<dbReference type="Proteomes" id="UP000034054">
    <property type="component" value="Unassembled WGS sequence"/>
</dbReference>
<accession>A0A0G1ZW86</accession>
<comment type="caution">
    <text evidence="7">The sequence shown here is derived from an EMBL/GenBank/DDBJ whole genome shotgun (WGS) entry which is preliminary data.</text>
</comment>
<dbReference type="InterPro" id="IPR000206">
    <property type="entry name" value="Ribosomal_bL12"/>
</dbReference>
<feature type="domain" description="Large ribosomal subunit protein bL12 C-terminal" evidence="5">
    <location>
        <begin position="69"/>
        <end position="135"/>
    </location>
</feature>